<evidence type="ECO:0000313" key="2">
    <source>
        <dbReference type="EMBL" id="GME68207.1"/>
    </source>
</evidence>
<evidence type="ECO:0000313" key="3">
    <source>
        <dbReference type="Proteomes" id="UP001165120"/>
    </source>
</evidence>
<protein>
    <submittedName>
        <fullName evidence="2">Unnamed protein product</fullName>
    </submittedName>
</protein>
<dbReference type="EMBL" id="BSXN01000354">
    <property type="protein sequence ID" value="GME68207.1"/>
    <property type="molecule type" value="Genomic_DNA"/>
</dbReference>
<organism evidence="2 3">
    <name type="scientific">Candida boidinii</name>
    <name type="common">Yeast</name>
    <dbReference type="NCBI Taxonomy" id="5477"/>
    <lineage>
        <taxon>Eukaryota</taxon>
        <taxon>Fungi</taxon>
        <taxon>Dikarya</taxon>
        <taxon>Ascomycota</taxon>
        <taxon>Saccharomycotina</taxon>
        <taxon>Pichiomycetes</taxon>
        <taxon>Pichiales</taxon>
        <taxon>Pichiaceae</taxon>
        <taxon>Ogataea</taxon>
        <taxon>Ogataea/Candida clade</taxon>
    </lineage>
</organism>
<proteinExistence type="predicted"/>
<feature type="region of interest" description="Disordered" evidence="1">
    <location>
        <begin position="1"/>
        <end position="29"/>
    </location>
</feature>
<sequence>MKARKEGQAGGRTNSGIPKPQELSGFQSGTWHGRIVTMTGLMSQSAAKLAENVATDICDGGWTALGWASGFFSVSPPTSGEL</sequence>
<accession>A0A9W6W8G9</accession>
<dbReference type="Proteomes" id="UP001165120">
    <property type="component" value="Unassembled WGS sequence"/>
</dbReference>
<dbReference type="AlphaFoldDB" id="A0A9W6W8G9"/>
<evidence type="ECO:0000256" key="1">
    <source>
        <dbReference type="SAM" id="MobiDB-lite"/>
    </source>
</evidence>
<comment type="caution">
    <text evidence="2">The sequence shown here is derived from an EMBL/GenBank/DDBJ whole genome shotgun (WGS) entry which is preliminary data.</text>
</comment>
<reference evidence="2" key="1">
    <citation type="submission" date="2023-04" db="EMBL/GenBank/DDBJ databases">
        <title>Candida boidinii NBRC 10035.</title>
        <authorList>
            <person name="Ichikawa N."/>
            <person name="Sato H."/>
            <person name="Tonouchi N."/>
        </authorList>
    </citation>
    <scope>NUCLEOTIDE SEQUENCE</scope>
    <source>
        <strain evidence="2">NBRC 10035</strain>
    </source>
</reference>
<keyword evidence="3" id="KW-1185">Reference proteome</keyword>
<gene>
    <name evidence="2" type="ORF">Cboi02_000147900</name>
</gene>
<name>A0A9W6W8G9_CANBO</name>